<evidence type="ECO:0000313" key="2">
    <source>
        <dbReference type="EMBL" id="EOY09780.1"/>
    </source>
</evidence>
<proteinExistence type="predicted"/>
<dbReference type="AlphaFoldDB" id="A0A061EXI5"/>
<name>A0A061EXI5_THECC</name>
<evidence type="ECO:0000313" key="3">
    <source>
        <dbReference type="Proteomes" id="UP000026915"/>
    </source>
</evidence>
<reference evidence="2 3" key="1">
    <citation type="journal article" date="2013" name="Genome Biol.">
        <title>The genome sequence of the most widely cultivated cacao type and its use to identify candidate genes regulating pod color.</title>
        <authorList>
            <person name="Motamayor J.C."/>
            <person name="Mockaitis K."/>
            <person name="Schmutz J."/>
            <person name="Haiminen N."/>
            <person name="Iii D.L."/>
            <person name="Cornejo O."/>
            <person name="Findley S.D."/>
            <person name="Zheng P."/>
            <person name="Utro F."/>
            <person name="Royaert S."/>
            <person name="Saski C."/>
            <person name="Jenkins J."/>
            <person name="Podicheti R."/>
            <person name="Zhao M."/>
            <person name="Scheffler B.E."/>
            <person name="Stack J.C."/>
            <person name="Feltus F.A."/>
            <person name="Mustiga G.M."/>
            <person name="Amores F."/>
            <person name="Phillips W."/>
            <person name="Marelli J.P."/>
            <person name="May G.D."/>
            <person name="Shapiro H."/>
            <person name="Ma J."/>
            <person name="Bustamante C.D."/>
            <person name="Schnell R.J."/>
            <person name="Main D."/>
            <person name="Gilbert D."/>
            <person name="Parida L."/>
            <person name="Kuhn D.N."/>
        </authorList>
    </citation>
    <scope>NUCLEOTIDE SEQUENCE [LARGE SCALE GENOMIC DNA]</scope>
    <source>
        <strain evidence="3">cv. Matina 1-6</strain>
    </source>
</reference>
<keyword evidence="1" id="KW-1133">Transmembrane helix</keyword>
<protein>
    <submittedName>
        <fullName evidence="2">Uncharacterized protein</fullName>
    </submittedName>
</protein>
<dbReference type="HOGENOM" id="CLU_2445241_0_0_1"/>
<accession>A0A061EXI5</accession>
<organism evidence="2 3">
    <name type="scientific">Theobroma cacao</name>
    <name type="common">Cacao</name>
    <name type="synonym">Cocoa</name>
    <dbReference type="NCBI Taxonomy" id="3641"/>
    <lineage>
        <taxon>Eukaryota</taxon>
        <taxon>Viridiplantae</taxon>
        <taxon>Streptophyta</taxon>
        <taxon>Embryophyta</taxon>
        <taxon>Tracheophyta</taxon>
        <taxon>Spermatophyta</taxon>
        <taxon>Magnoliopsida</taxon>
        <taxon>eudicotyledons</taxon>
        <taxon>Gunneridae</taxon>
        <taxon>Pentapetalae</taxon>
        <taxon>rosids</taxon>
        <taxon>malvids</taxon>
        <taxon>Malvales</taxon>
        <taxon>Malvaceae</taxon>
        <taxon>Byttnerioideae</taxon>
        <taxon>Theobroma</taxon>
    </lineage>
</organism>
<feature type="transmembrane region" description="Helical" evidence="1">
    <location>
        <begin position="58"/>
        <end position="76"/>
    </location>
</feature>
<gene>
    <name evidence="2" type="ORF">TCM_025164</name>
</gene>
<keyword evidence="1" id="KW-0812">Transmembrane</keyword>
<dbReference type="EMBL" id="CM001883">
    <property type="protein sequence ID" value="EOY09780.1"/>
    <property type="molecule type" value="Genomic_DNA"/>
</dbReference>
<dbReference type="InParanoid" id="A0A061EXI5"/>
<keyword evidence="3" id="KW-1185">Reference proteome</keyword>
<sequence>MKGKQRFFFISSRQKSNGQLQLPGSPSQAHPLMESLVRMSVGTEECKLRVKCGFKFTLARYFTFAILASLCFPTFAKPNRANLIIPLALI</sequence>
<evidence type="ECO:0000256" key="1">
    <source>
        <dbReference type="SAM" id="Phobius"/>
    </source>
</evidence>
<dbReference type="Gramene" id="EOY09780">
    <property type="protein sequence ID" value="EOY09780"/>
    <property type="gene ID" value="TCM_025164"/>
</dbReference>
<keyword evidence="1" id="KW-0472">Membrane</keyword>
<dbReference type="Proteomes" id="UP000026915">
    <property type="component" value="Chromosome 5"/>
</dbReference>